<dbReference type="EMBL" id="JADGJQ010000098">
    <property type="protein sequence ID" value="KAJ3170112.1"/>
    <property type="molecule type" value="Genomic_DNA"/>
</dbReference>
<feature type="region of interest" description="Disordered" evidence="4">
    <location>
        <begin position="156"/>
        <end position="346"/>
    </location>
</feature>
<accession>A0AAD5TC78</accession>
<dbReference type="AlphaFoldDB" id="A0AAD5TC78"/>
<dbReference type="InterPro" id="IPR050349">
    <property type="entry name" value="WD_LIS1/nudF_dynein_reg"/>
</dbReference>
<keyword evidence="2" id="KW-0677">Repeat</keyword>
<evidence type="ECO:0000313" key="5">
    <source>
        <dbReference type="EMBL" id="KAJ3170112.1"/>
    </source>
</evidence>
<dbReference type="SUPFAM" id="SSF50978">
    <property type="entry name" value="WD40 repeat-like"/>
    <property type="match status" value="1"/>
</dbReference>
<reference evidence="5" key="1">
    <citation type="submission" date="2020-05" db="EMBL/GenBank/DDBJ databases">
        <title>Phylogenomic resolution of chytrid fungi.</title>
        <authorList>
            <person name="Stajich J.E."/>
            <person name="Amses K."/>
            <person name="Simmons R."/>
            <person name="Seto K."/>
            <person name="Myers J."/>
            <person name="Bonds A."/>
            <person name="Quandt C.A."/>
            <person name="Barry K."/>
            <person name="Liu P."/>
            <person name="Grigoriev I."/>
            <person name="Longcore J.E."/>
            <person name="James T.Y."/>
        </authorList>
    </citation>
    <scope>NUCLEOTIDE SEQUENCE</scope>
    <source>
        <strain evidence="5">JEL0379</strain>
    </source>
</reference>
<feature type="compositionally biased region" description="Polar residues" evidence="4">
    <location>
        <begin position="183"/>
        <end position="200"/>
    </location>
</feature>
<feature type="repeat" description="WD" evidence="3">
    <location>
        <begin position="927"/>
        <end position="960"/>
    </location>
</feature>
<evidence type="ECO:0000256" key="3">
    <source>
        <dbReference type="PROSITE-ProRule" id="PRU00221"/>
    </source>
</evidence>
<dbReference type="InterPro" id="IPR036322">
    <property type="entry name" value="WD40_repeat_dom_sf"/>
</dbReference>
<evidence type="ECO:0000256" key="2">
    <source>
        <dbReference type="ARBA" id="ARBA00022737"/>
    </source>
</evidence>
<comment type="caution">
    <text evidence="5">The sequence shown here is derived from an EMBL/GenBank/DDBJ whole genome shotgun (WGS) entry which is preliminary data.</text>
</comment>
<dbReference type="InterPro" id="IPR015943">
    <property type="entry name" value="WD40/YVTN_repeat-like_dom_sf"/>
</dbReference>
<feature type="region of interest" description="Disordered" evidence="4">
    <location>
        <begin position="96"/>
        <end position="138"/>
    </location>
</feature>
<feature type="compositionally biased region" description="Basic and acidic residues" evidence="4">
    <location>
        <begin position="396"/>
        <end position="419"/>
    </location>
</feature>
<feature type="region of interest" description="Disordered" evidence="4">
    <location>
        <begin position="1"/>
        <end position="64"/>
    </location>
</feature>
<feature type="region of interest" description="Disordered" evidence="4">
    <location>
        <begin position="390"/>
        <end position="419"/>
    </location>
</feature>
<keyword evidence="6" id="KW-1185">Reference proteome</keyword>
<dbReference type="Gene3D" id="2.130.10.10">
    <property type="entry name" value="YVTN repeat-like/Quinoprotein amine dehydrogenase"/>
    <property type="match status" value="2"/>
</dbReference>
<dbReference type="InterPro" id="IPR001680">
    <property type="entry name" value="WD40_rpt"/>
</dbReference>
<evidence type="ECO:0000256" key="4">
    <source>
        <dbReference type="SAM" id="MobiDB-lite"/>
    </source>
</evidence>
<sequence length="1249" mass="135599">MTDIPPVAQLPSSFHLPRIGSNTPIVSRRPSQQQHQHHNHSSAANGPTIAFSSSSSLPVAGGRQPLLRRSHSRVGLGLGLNLENAFVKRDDAKVSTGLQDRKSVGSTAGPEAAASAAEETTSSQLQEGRSTRRRSGWEWLKGTKSSALSVAEVVEENPMPEEVQSAHGGDELSLAPQPGDAEQSASLSPATQPLLTQLTSEESKHQVTPRRPITFNLQQQPPSGSDGDHAEQAEQAEQVESRPQTPLSVRKRRSGWWDGTANREMEMRRVKNAVRRTGTGPADADKADKAPYPPTDDPAILPADEGIPRDAKLTSTPNAISVQPAPLDEAPNTDTQHAAESDRASRLRKRNSFAAMMSVLHMNTLVQDEEDPCSAESRLDIKHRSVEVAGGPSKDVQVDKQEEHVAPTTEDRPAVPSDFGERERALTTRLRQLQSQVQQLHVVNARQKHLITSLSSNHREAASPLPLPPELGVHLMARYCDANRMDGTVHAFVSDTGPAGKSARRTVLWDRLVQKRFTEAVKMVEDVMRAEMRPRNGASTDGNASRGAHFAAAFEDLLYVLTKYMCIHLVQIGESSTAHKVLDGVLRPKVDRERAGSSRGRGEWFLRDLTLLADLVRGAGADADNPYAQLAWGQELEGFWNAARTWRRFHAARAAEAGSSAADAEHGGPLFARALGEFFCDDNFDAGADAPNPLTLNALHAARCGLEKARALLADYEDTRNKEDASVSPKRYKSRRRPGSAAKREQEQSASNVEVGIVDAALASSIVAAPNSPSPPLHDPTSQWHLTAKQHTKPQKPPWSSNVQTPPHPPTMPSAAPTSNRKSVSSSADLPRRSSRTARSDDHHSGHTGYSFNSESEMPPQPNNMLSAEFALSTICGPVLNDIRALDVTCIPETGQIVAATAGSHDRSDKRISLWDVRSGTLLTQLDNGTSKPVTCLAFHPDDPGLLLSADMEFDVKIWDWREPGGGHVVRLWRKHHTRIVFRVAFVPGGDNQAATCSGDQSIKVFPLDGPNAGPGAPAAVSVHANEPFTSFVFVGNPDDKSQQKLIASLSYSIRIYRLRTATLLHTIQMNDLRTSKTPITALSSHPVHDSYILVSCDNQLQLVNLHTESTVKTYQSRNIPHGVRVEGQFSPCGGWVYCGTWDVKGRVKKKDNASSSVVATGTAAGGTSDFQQQQQVPRKRSTGAAGGVVIWKVHTGKSELLDCGDDVSACRWVLARQNRRGSAAGDAGFVERKCLVAAGLDRMIRMYL</sequence>
<feature type="region of interest" description="Disordered" evidence="4">
    <location>
        <begin position="769"/>
        <end position="864"/>
    </location>
</feature>
<dbReference type="SMART" id="SM00320">
    <property type="entry name" value="WD40"/>
    <property type="match status" value="3"/>
</dbReference>
<keyword evidence="1 3" id="KW-0853">WD repeat</keyword>
<dbReference type="Pfam" id="PF00400">
    <property type="entry name" value="WD40"/>
    <property type="match status" value="1"/>
</dbReference>
<dbReference type="PROSITE" id="PS50082">
    <property type="entry name" value="WD_REPEATS_2"/>
    <property type="match status" value="1"/>
</dbReference>
<organism evidence="5 6">
    <name type="scientific">Geranomyces variabilis</name>
    <dbReference type="NCBI Taxonomy" id="109894"/>
    <lineage>
        <taxon>Eukaryota</taxon>
        <taxon>Fungi</taxon>
        <taxon>Fungi incertae sedis</taxon>
        <taxon>Chytridiomycota</taxon>
        <taxon>Chytridiomycota incertae sedis</taxon>
        <taxon>Chytridiomycetes</taxon>
        <taxon>Spizellomycetales</taxon>
        <taxon>Powellomycetaceae</taxon>
        <taxon>Geranomyces</taxon>
    </lineage>
</organism>
<evidence type="ECO:0000256" key="1">
    <source>
        <dbReference type="ARBA" id="ARBA00022574"/>
    </source>
</evidence>
<feature type="compositionally biased region" description="Low complexity" evidence="4">
    <location>
        <begin position="105"/>
        <end position="123"/>
    </location>
</feature>
<dbReference type="Proteomes" id="UP001212152">
    <property type="component" value="Unassembled WGS sequence"/>
</dbReference>
<evidence type="ECO:0000313" key="6">
    <source>
        <dbReference type="Proteomes" id="UP001212152"/>
    </source>
</evidence>
<proteinExistence type="predicted"/>
<gene>
    <name evidence="5" type="ORF">HDU87_008829</name>
</gene>
<feature type="region of interest" description="Disordered" evidence="4">
    <location>
        <begin position="719"/>
        <end position="752"/>
    </location>
</feature>
<name>A0AAD5TC78_9FUNG</name>
<protein>
    <submittedName>
        <fullName evidence="5">Uncharacterized protein</fullName>
    </submittedName>
</protein>
<dbReference type="PANTHER" id="PTHR44129">
    <property type="entry name" value="WD REPEAT-CONTAINING PROTEIN POP1"/>
    <property type="match status" value="1"/>
</dbReference>